<comment type="caution">
    <text evidence="1">The sequence shown here is derived from an EMBL/GenBank/DDBJ whole genome shotgun (WGS) entry which is preliminary data.</text>
</comment>
<organism evidence="1 2">
    <name type="scientific">Clavelina lepadiformis</name>
    <name type="common">Light-bulb sea squirt</name>
    <name type="synonym">Ascidia lepadiformis</name>
    <dbReference type="NCBI Taxonomy" id="159417"/>
    <lineage>
        <taxon>Eukaryota</taxon>
        <taxon>Metazoa</taxon>
        <taxon>Chordata</taxon>
        <taxon>Tunicata</taxon>
        <taxon>Ascidiacea</taxon>
        <taxon>Aplousobranchia</taxon>
        <taxon>Clavelinidae</taxon>
        <taxon>Clavelina</taxon>
    </lineage>
</organism>
<name>A0ABP0FEA4_CLALP</name>
<dbReference type="EMBL" id="CAWYQH010000046">
    <property type="protein sequence ID" value="CAK8677999.1"/>
    <property type="molecule type" value="Genomic_DNA"/>
</dbReference>
<gene>
    <name evidence="1" type="ORF">CVLEPA_LOCUS7965</name>
</gene>
<sequence>MVTILVFVPPQTMTKINYTIQISVVPVGFLYDEFLRSGLSLRLAFKCSKHSFTNSRACTCHAFTISKLLKTKISWKIDWVCLPRDRKHAQTPHCISTVLALLISDKCSQNHRYN</sequence>
<proteinExistence type="predicted"/>
<keyword evidence="2" id="KW-1185">Reference proteome</keyword>
<protein>
    <submittedName>
        <fullName evidence="1">Uncharacterized protein</fullName>
    </submittedName>
</protein>
<evidence type="ECO:0000313" key="2">
    <source>
        <dbReference type="Proteomes" id="UP001642483"/>
    </source>
</evidence>
<dbReference type="Proteomes" id="UP001642483">
    <property type="component" value="Unassembled WGS sequence"/>
</dbReference>
<accession>A0ABP0FEA4</accession>
<evidence type="ECO:0000313" key="1">
    <source>
        <dbReference type="EMBL" id="CAK8677999.1"/>
    </source>
</evidence>
<reference evidence="1 2" key="1">
    <citation type="submission" date="2024-02" db="EMBL/GenBank/DDBJ databases">
        <authorList>
            <person name="Daric V."/>
            <person name="Darras S."/>
        </authorList>
    </citation>
    <scope>NUCLEOTIDE SEQUENCE [LARGE SCALE GENOMIC DNA]</scope>
</reference>